<dbReference type="AlphaFoldDB" id="A0A6C0BGI8"/>
<organism evidence="2">
    <name type="scientific">viral metagenome</name>
    <dbReference type="NCBI Taxonomy" id="1070528"/>
    <lineage>
        <taxon>unclassified sequences</taxon>
        <taxon>metagenomes</taxon>
        <taxon>organismal metagenomes</taxon>
    </lineage>
</organism>
<sequence>MTDACTIEYKGHKYIFQNNTDEPSYMFIDRCWFIAKHSRYFSKNECEALSHAYVNIKHLGVEYEKIIMDKLKNVIYV</sequence>
<feature type="domain" description="XRN2-binding (XTBD)" evidence="1">
    <location>
        <begin position="30"/>
        <end position="73"/>
    </location>
</feature>
<evidence type="ECO:0000259" key="1">
    <source>
        <dbReference type="Pfam" id="PF11952"/>
    </source>
</evidence>
<protein>
    <recommendedName>
        <fullName evidence="1">XRN2-binding (XTBD) domain-containing protein</fullName>
    </recommendedName>
</protein>
<accession>A0A6C0BGI8</accession>
<dbReference type="Pfam" id="PF11952">
    <property type="entry name" value="XTBD"/>
    <property type="match status" value="1"/>
</dbReference>
<reference evidence="2" key="1">
    <citation type="journal article" date="2020" name="Nature">
        <title>Giant virus diversity and host interactions through global metagenomics.</title>
        <authorList>
            <person name="Schulz F."/>
            <person name="Roux S."/>
            <person name="Paez-Espino D."/>
            <person name="Jungbluth S."/>
            <person name="Walsh D.A."/>
            <person name="Denef V.J."/>
            <person name="McMahon K.D."/>
            <person name="Konstantinidis K.T."/>
            <person name="Eloe-Fadrosh E.A."/>
            <person name="Kyrpides N.C."/>
            <person name="Woyke T."/>
        </authorList>
    </citation>
    <scope>NUCLEOTIDE SEQUENCE</scope>
    <source>
        <strain evidence="2">GVMAG-M-3300010354-11</strain>
    </source>
</reference>
<proteinExistence type="predicted"/>
<dbReference type="EMBL" id="MN739142">
    <property type="protein sequence ID" value="QHS90679.1"/>
    <property type="molecule type" value="Genomic_DNA"/>
</dbReference>
<name>A0A6C0BGI8_9ZZZZ</name>
<dbReference type="InterPro" id="IPR021859">
    <property type="entry name" value="XTBD"/>
</dbReference>
<evidence type="ECO:0000313" key="2">
    <source>
        <dbReference type="EMBL" id="QHS90679.1"/>
    </source>
</evidence>